<comment type="caution">
    <text evidence="4">The sequence shown here is derived from an EMBL/GenBank/DDBJ whole genome shotgun (WGS) entry which is preliminary data.</text>
</comment>
<dbReference type="SMART" id="SM00245">
    <property type="entry name" value="TSPc"/>
    <property type="match status" value="1"/>
</dbReference>
<dbReference type="InterPro" id="IPR001478">
    <property type="entry name" value="PDZ"/>
</dbReference>
<accession>A0A8J3MTW8</accession>
<gene>
    <name evidence="4" type="ORF">KSX_67900</name>
</gene>
<evidence type="ECO:0000313" key="4">
    <source>
        <dbReference type="EMBL" id="GHO48627.1"/>
    </source>
</evidence>
<keyword evidence="2" id="KW-0732">Signal</keyword>
<keyword evidence="5" id="KW-1185">Reference proteome</keyword>
<dbReference type="AlphaFoldDB" id="A0A8J3MTW8"/>
<evidence type="ECO:0000313" key="5">
    <source>
        <dbReference type="Proteomes" id="UP000612362"/>
    </source>
</evidence>
<dbReference type="PROSITE" id="PS51257">
    <property type="entry name" value="PROKAR_LIPOPROTEIN"/>
    <property type="match status" value="1"/>
</dbReference>
<sequence>MKLDRPCQSYWRHVLLVLSLCVLSACSSEKANTQSSKASTPSTQRSGACTSPDPTQALPTPTAPTLSTLEQAYWCLLDHHVTRKTLDNRTLLGGAFSAMVQELLSKNLDQSTAMPPSLTGDAEADWSSFSTVYQRVSKALSQDAKLQQELAAATMQGMVQSLHDNHTFWNISAPASVLKQYPQGVNYGLGIVTSATNGAFYLPEARSPLFVTEVQPNSPAEQQHIAPGDSIVSVNGSTPFTNNQLNPGVMSWLNPQLSSNAVVHVTLSRPKTGRIWTVTLIPTFFAPSMAPVASARVVDNTLAYVKLTQVSPDAGDQVVKAIDSLHLGNRLRGIILDVRDNGGGSPEGVSQLLGAFVHGQTLGYLVDSEGKRTILPTTDTVSLLHQPLVLLTNRRCASACEELSGAMKDLKIAPLVGSRTAGAIAGAATPYLLNDGSTLGITTQRGLGANGETLDGSGVAPDYEVPQTAQELSSGQDPAIEKGIDLLR</sequence>
<dbReference type="CDD" id="cd06567">
    <property type="entry name" value="Peptidase_S41"/>
    <property type="match status" value="1"/>
</dbReference>
<proteinExistence type="predicted"/>
<dbReference type="GO" id="GO:0007165">
    <property type="term" value="P:signal transduction"/>
    <property type="evidence" value="ECO:0007669"/>
    <property type="project" value="TreeGrafter"/>
</dbReference>
<feature type="compositionally biased region" description="Low complexity" evidence="1">
    <location>
        <begin position="52"/>
        <end position="63"/>
    </location>
</feature>
<feature type="region of interest" description="Disordered" evidence="1">
    <location>
        <begin position="32"/>
        <end position="63"/>
    </location>
</feature>
<dbReference type="SMART" id="SM00228">
    <property type="entry name" value="PDZ"/>
    <property type="match status" value="1"/>
</dbReference>
<dbReference type="Proteomes" id="UP000612362">
    <property type="component" value="Unassembled WGS sequence"/>
</dbReference>
<name>A0A8J3MTW8_9CHLR</name>
<organism evidence="4 5">
    <name type="scientific">Ktedonospora formicarum</name>
    <dbReference type="NCBI Taxonomy" id="2778364"/>
    <lineage>
        <taxon>Bacteria</taxon>
        <taxon>Bacillati</taxon>
        <taxon>Chloroflexota</taxon>
        <taxon>Ktedonobacteria</taxon>
        <taxon>Ktedonobacterales</taxon>
        <taxon>Ktedonobacteraceae</taxon>
        <taxon>Ktedonospora</taxon>
    </lineage>
</organism>
<feature type="domain" description="PDZ" evidence="3">
    <location>
        <begin position="175"/>
        <end position="242"/>
    </location>
</feature>
<evidence type="ECO:0000259" key="3">
    <source>
        <dbReference type="PROSITE" id="PS50106"/>
    </source>
</evidence>
<dbReference type="RefSeq" id="WP_220197817.1">
    <property type="nucleotide sequence ID" value="NZ_BNJF01000004.1"/>
</dbReference>
<feature type="chain" id="PRO_5035181384" description="PDZ domain-containing protein" evidence="2">
    <location>
        <begin position="28"/>
        <end position="488"/>
    </location>
</feature>
<dbReference type="SUPFAM" id="SSF52096">
    <property type="entry name" value="ClpP/crotonase"/>
    <property type="match status" value="1"/>
</dbReference>
<dbReference type="SUPFAM" id="SSF50156">
    <property type="entry name" value="PDZ domain-like"/>
    <property type="match status" value="1"/>
</dbReference>
<dbReference type="InterPro" id="IPR029045">
    <property type="entry name" value="ClpP/crotonase-like_dom_sf"/>
</dbReference>
<dbReference type="GO" id="GO:0030288">
    <property type="term" value="C:outer membrane-bounded periplasmic space"/>
    <property type="evidence" value="ECO:0007669"/>
    <property type="project" value="TreeGrafter"/>
</dbReference>
<dbReference type="InterPro" id="IPR005151">
    <property type="entry name" value="Tail-specific_protease"/>
</dbReference>
<dbReference type="Pfam" id="PF00595">
    <property type="entry name" value="PDZ"/>
    <property type="match status" value="1"/>
</dbReference>
<feature type="signal peptide" evidence="2">
    <location>
        <begin position="1"/>
        <end position="27"/>
    </location>
</feature>
<dbReference type="Gene3D" id="2.30.42.10">
    <property type="match status" value="1"/>
</dbReference>
<evidence type="ECO:0000256" key="1">
    <source>
        <dbReference type="SAM" id="MobiDB-lite"/>
    </source>
</evidence>
<dbReference type="InterPro" id="IPR036034">
    <property type="entry name" value="PDZ_sf"/>
</dbReference>
<feature type="compositionally biased region" description="Polar residues" evidence="1">
    <location>
        <begin position="32"/>
        <end position="49"/>
    </location>
</feature>
<dbReference type="PROSITE" id="PS50106">
    <property type="entry name" value="PDZ"/>
    <property type="match status" value="1"/>
</dbReference>
<dbReference type="EMBL" id="BNJF01000004">
    <property type="protein sequence ID" value="GHO48627.1"/>
    <property type="molecule type" value="Genomic_DNA"/>
</dbReference>
<dbReference type="PANTHER" id="PTHR32060">
    <property type="entry name" value="TAIL-SPECIFIC PROTEASE"/>
    <property type="match status" value="1"/>
</dbReference>
<reference evidence="4" key="1">
    <citation type="submission" date="2020-10" db="EMBL/GenBank/DDBJ databases">
        <title>Taxonomic study of unclassified bacteria belonging to the class Ktedonobacteria.</title>
        <authorList>
            <person name="Yabe S."/>
            <person name="Wang C.M."/>
            <person name="Zheng Y."/>
            <person name="Sakai Y."/>
            <person name="Cavaletti L."/>
            <person name="Monciardini P."/>
            <person name="Donadio S."/>
        </authorList>
    </citation>
    <scope>NUCLEOTIDE SEQUENCE</scope>
    <source>
        <strain evidence="4">SOSP1-1</strain>
    </source>
</reference>
<dbReference type="Pfam" id="PF03572">
    <property type="entry name" value="Peptidase_S41"/>
    <property type="match status" value="1"/>
</dbReference>
<dbReference type="GO" id="GO:0006508">
    <property type="term" value="P:proteolysis"/>
    <property type="evidence" value="ECO:0007669"/>
    <property type="project" value="InterPro"/>
</dbReference>
<dbReference type="PANTHER" id="PTHR32060:SF30">
    <property type="entry name" value="CARBOXY-TERMINAL PROCESSING PROTEASE CTPA"/>
    <property type="match status" value="1"/>
</dbReference>
<dbReference type="Gene3D" id="3.90.226.10">
    <property type="entry name" value="2-enoyl-CoA Hydratase, Chain A, domain 1"/>
    <property type="match status" value="1"/>
</dbReference>
<dbReference type="GO" id="GO:0008236">
    <property type="term" value="F:serine-type peptidase activity"/>
    <property type="evidence" value="ECO:0007669"/>
    <property type="project" value="InterPro"/>
</dbReference>
<dbReference type="GO" id="GO:0004175">
    <property type="term" value="F:endopeptidase activity"/>
    <property type="evidence" value="ECO:0007669"/>
    <property type="project" value="TreeGrafter"/>
</dbReference>
<protein>
    <recommendedName>
        <fullName evidence="3">PDZ domain-containing protein</fullName>
    </recommendedName>
</protein>
<evidence type="ECO:0000256" key="2">
    <source>
        <dbReference type="SAM" id="SignalP"/>
    </source>
</evidence>